<protein>
    <submittedName>
        <fullName evidence="4">Glycosyltransferase</fullName>
    </submittedName>
</protein>
<evidence type="ECO:0000313" key="5">
    <source>
        <dbReference type="Proteomes" id="UP000566813"/>
    </source>
</evidence>
<comment type="caution">
    <text evidence="4">The sequence shown here is derived from an EMBL/GenBank/DDBJ whole genome shotgun (WGS) entry which is preliminary data.</text>
</comment>
<organism evidence="4 5">
    <name type="scientific">Novosphingobium flavum</name>
    <dbReference type="NCBI Taxonomy" id="1778672"/>
    <lineage>
        <taxon>Bacteria</taxon>
        <taxon>Pseudomonadati</taxon>
        <taxon>Pseudomonadota</taxon>
        <taxon>Alphaproteobacteria</taxon>
        <taxon>Sphingomonadales</taxon>
        <taxon>Sphingomonadaceae</taxon>
        <taxon>Novosphingobium</taxon>
    </lineage>
</organism>
<evidence type="ECO:0000259" key="3">
    <source>
        <dbReference type="Pfam" id="PF00534"/>
    </source>
</evidence>
<dbReference type="Gene3D" id="3.40.50.2000">
    <property type="entry name" value="Glycogen Phosphorylase B"/>
    <property type="match status" value="1"/>
</dbReference>
<gene>
    <name evidence="4" type="ORF">H7F51_02800</name>
</gene>
<accession>A0A7X1FPA3</accession>
<dbReference type="PANTHER" id="PTHR12526:SF510">
    <property type="entry name" value="D-INOSITOL 3-PHOSPHATE GLYCOSYLTRANSFERASE"/>
    <property type="match status" value="1"/>
</dbReference>
<name>A0A7X1FPA3_9SPHN</name>
<dbReference type="EMBL" id="JACLAW010000002">
    <property type="protein sequence ID" value="MBC2664443.1"/>
    <property type="molecule type" value="Genomic_DNA"/>
</dbReference>
<dbReference type="PANTHER" id="PTHR12526">
    <property type="entry name" value="GLYCOSYLTRANSFERASE"/>
    <property type="match status" value="1"/>
</dbReference>
<keyword evidence="2 4" id="KW-0808">Transferase</keyword>
<dbReference type="GO" id="GO:0016757">
    <property type="term" value="F:glycosyltransferase activity"/>
    <property type="evidence" value="ECO:0007669"/>
    <property type="project" value="UniProtKB-KW"/>
</dbReference>
<evidence type="ECO:0000313" key="4">
    <source>
        <dbReference type="EMBL" id="MBC2664443.1"/>
    </source>
</evidence>
<reference evidence="4 5" key="1">
    <citation type="submission" date="2020-08" db="EMBL/GenBank/DDBJ databases">
        <title>The genome sequence of type strain Novosphingobium flavum NBRC 111647.</title>
        <authorList>
            <person name="Liu Y."/>
        </authorList>
    </citation>
    <scope>NUCLEOTIDE SEQUENCE [LARGE SCALE GENOMIC DNA]</scope>
    <source>
        <strain evidence="4 5">NBRC 111647</strain>
    </source>
</reference>
<dbReference type="Proteomes" id="UP000566813">
    <property type="component" value="Unassembled WGS sequence"/>
</dbReference>
<evidence type="ECO:0000256" key="2">
    <source>
        <dbReference type="ARBA" id="ARBA00022679"/>
    </source>
</evidence>
<keyword evidence="5" id="KW-1185">Reference proteome</keyword>
<dbReference type="SUPFAM" id="SSF53756">
    <property type="entry name" value="UDP-Glycosyltransferase/glycogen phosphorylase"/>
    <property type="match status" value="1"/>
</dbReference>
<sequence>MNRDAAAPPGPFLLFCPSIGGGFPRHSHFQARELASRGVMVEMLCRPDFPMTAPPGSYRQVPCLVGVNGPGLARKLLRVACFVVNYWILAWQILRRRPRFVLMESNTEYFAACWAWPHLLLAALGRTTYLANFHDPAREKRFGPDWWHRLTLRLGFGMLRGGLVHGGVPAGADIPARVSIRSVPHGLLGDAATSRPAFDLRERLGIAPGRVILLSFGLIADRKNLDLLIAALPDLPEVELVIAGDDVSASQRPSHWYKACAEALGVADRVHFVIRYIPEEETPAWFGGADIIALTYNRAFVSQSGVLQLAVLWDKPVLASSGPGPLQEAVETGLGVFVAPDSVPAIVAGLRQLTGGWRPDPAAFAAYRRHASWEANVDGLLDLARSLDRAA</sequence>
<dbReference type="InterPro" id="IPR001296">
    <property type="entry name" value="Glyco_trans_1"/>
</dbReference>
<dbReference type="AlphaFoldDB" id="A0A7X1FPA3"/>
<dbReference type="Pfam" id="PF00534">
    <property type="entry name" value="Glycos_transf_1"/>
    <property type="match status" value="1"/>
</dbReference>
<keyword evidence="1" id="KW-0328">Glycosyltransferase</keyword>
<dbReference type="RefSeq" id="WP_185662694.1">
    <property type="nucleotide sequence ID" value="NZ_JACLAW010000002.1"/>
</dbReference>
<feature type="domain" description="Glycosyl transferase family 1" evidence="3">
    <location>
        <begin position="200"/>
        <end position="354"/>
    </location>
</feature>
<evidence type="ECO:0000256" key="1">
    <source>
        <dbReference type="ARBA" id="ARBA00022676"/>
    </source>
</evidence>
<proteinExistence type="predicted"/>